<feature type="domain" description="PAP-associated" evidence="4">
    <location>
        <begin position="532"/>
        <end position="590"/>
    </location>
</feature>
<proteinExistence type="predicted"/>
<dbReference type="InterPro" id="IPR002058">
    <property type="entry name" value="PAP_assoc"/>
</dbReference>
<evidence type="ECO:0000259" key="4">
    <source>
        <dbReference type="Pfam" id="PF03828"/>
    </source>
</evidence>
<keyword evidence="1" id="KW-0479">Metal-binding</keyword>
<dbReference type="GO" id="GO:0031499">
    <property type="term" value="C:TRAMP complex"/>
    <property type="evidence" value="ECO:0007669"/>
    <property type="project" value="TreeGrafter"/>
</dbReference>
<feature type="compositionally biased region" description="Low complexity" evidence="3">
    <location>
        <begin position="770"/>
        <end position="790"/>
    </location>
</feature>
<dbReference type="STRING" id="3088.A0A383VGL6"/>
<dbReference type="Gene3D" id="1.10.1410.10">
    <property type="match status" value="1"/>
</dbReference>
<keyword evidence="7" id="KW-1185">Reference proteome</keyword>
<dbReference type="Proteomes" id="UP000256970">
    <property type="component" value="Unassembled WGS sequence"/>
</dbReference>
<evidence type="ECO:0000256" key="1">
    <source>
        <dbReference type="ARBA" id="ARBA00022723"/>
    </source>
</evidence>
<dbReference type="InterPro" id="IPR043519">
    <property type="entry name" value="NT_sf"/>
</dbReference>
<feature type="domain" description="Poly(A) RNA polymerase mitochondrial-like central palm" evidence="5">
    <location>
        <begin position="316"/>
        <end position="437"/>
    </location>
</feature>
<reference evidence="6 7" key="1">
    <citation type="submission" date="2016-10" db="EMBL/GenBank/DDBJ databases">
        <authorList>
            <person name="Cai Z."/>
        </authorList>
    </citation>
    <scope>NUCLEOTIDE SEQUENCE [LARGE SCALE GENOMIC DNA]</scope>
</reference>
<feature type="region of interest" description="Disordered" evidence="3">
    <location>
        <begin position="273"/>
        <end position="302"/>
    </location>
</feature>
<dbReference type="GO" id="GO:0046872">
    <property type="term" value="F:metal ion binding"/>
    <property type="evidence" value="ECO:0007669"/>
    <property type="project" value="UniProtKB-KW"/>
</dbReference>
<dbReference type="Gene3D" id="3.30.460.10">
    <property type="entry name" value="Beta Polymerase, domain 2"/>
    <property type="match status" value="1"/>
</dbReference>
<evidence type="ECO:0000313" key="6">
    <source>
        <dbReference type="EMBL" id="SZX63804.1"/>
    </source>
</evidence>
<dbReference type="GO" id="GO:0031123">
    <property type="term" value="P:RNA 3'-end processing"/>
    <property type="evidence" value="ECO:0007669"/>
    <property type="project" value="TreeGrafter"/>
</dbReference>
<dbReference type="EMBL" id="FNXT01000344">
    <property type="protein sequence ID" value="SZX63804.1"/>
    <property type="molecule type" value="Genomic_DNA"/>
</dbReference>
<feature type="region of interest" description="Disordered" evidence="3">
    <location>
        <begin position="95"/>
        <end position="257"/>
    </location>
</feature>
<feature type="compositionally biased region" description="Low complexity" evidence="3">
    <location>
        <begin position="650"/>
        <end position="668"/>
    </location>
</feature>
<dbReference type="InterPro" id="IPR054708">
    <property type="entry name" value="MTPAP-like_central"/>
</dbReference>
<accession>A0A383VGL6</accession>
<dbReference type="Pfam" id="PF03828">
    <property type="entry name" value="PAP_assoc"/>
    <property type="match status" value="1"/>
</dbReference>
<feature type="compositionally biased region" description="Acidic residues" evidence="3">
    <location>
        <begin position="186"/>
        <end position="195"/>
    </location>
</feature>
<dbReference type="Pfam" id="PF22600">
    <property type="entry name" value="MTPAP-like_central"/>
    <property type="match status" value="1"/>
</dbReference>
<keyword evidence="2" id="KW-0460">Magnesium</keyword>
<feature type="compositionally biased region" description="Low complexity" evidence="3">
    <location>
        <begin position="163"/>
        <end position="185"/>
    </location>
</feature>
<feature type="compositionally biased region" description="Low complexity" evidence="3">
    <location>
        <begin position="227"/>
        <end position="236"/>
    </location>
</feature>
<dbReference type="SUPFAM" id="SSF81301">
    <property type="entry name" value="Nucleotidyltransferase"/>
    <property type="match status" value="1"/>
</dbReference>
<dbReference type="SUPFAM" id="SSF81631">
    <property type="entry name" value="PAP/OAS1 substrate-binding domain"/>
    <property type="match status" value="1"/>
</dbReference>
<feature type="compositionally biased region" description="Basic and acidic residues" evidence="3">
    <location>
        <begin position="678"/>
        <end position="702"/>
    </location>
</feature>
<feature type="region of interest" description="Disordered" evidence="3">
    <location>
        <begin position="644"/>
        <end position="809"/>
    </location>
</feature>
<organism evidence="6 7">
    <name type="scientific">Tetradesmus obliquus</name>
    <name type="common">Green alga</name>
    <name type="synonym">Acutodesmus obliquus</name>
    <dbReference type="NCBI Taxonomy" id="3088"/>
    <lineage>
        <taxon>Eukaryota</taxon>
        <taxon>Viridiplantae</taxon>
        <taxon>Chlorophyta</taxon>
        <taxon>core chlorophytes</taxon>
        <taxon>Chlorophyceae</taxon>
        <taxon>CS clade</taxon>
        <taxon>Sphaeropleales</taxon>
        <taxon>Scenedesmaceae</taxon>
        <taxon>Tetradesmus</taxon>
    </lineage>
</organism>
<gene>
    <name evidence="6" type="ORF">BQ4739_LOCUS4349</name>
</gene>
<feature type="compositionally biased region" description="Low complexity" evidence="3">
    <location>
        <begin position="273"/>
        <end position="291"/>
    </location>
</feature>
<evidence type="ECO:0000256" key="3">
    <source>
        <dbReference type="SAM" id="MobiDB-lite"/>
    </source>
</evidence>
<dbReference type="AlphaFoldDB" id="A0A383VGL6"/>
<dbReference type="CDD" id="cd05402">
    <property type="entry name" value="NT_PAP_TUTase"/>
    <property type="match status" value="1"/>
</dbReference>
<dbReference type="InterPro" id="IPR045862">
    <property type="entry name" value="Trf4-like"/>
</dbReference>
<dbReference type="GO" id="GO:0005730">
    <property type="term" value="C:nucleolus"/>
    <property type="evidence" value="ECO:0007669"/>
    <property type="project" value="TreeGrafter"/>
</dbReference>
<feature type="compositionally biased region" description="Acidic residues" evidence="3">
    <location>
        <begin position="108"/>
        <end position="119"/>
    </location>
</feature>
<evidence type="ECO:0000313" key="7">
    <source>
        <dbReference type="Proteomes" id="UP000256970"/>
    </source>
</evidence>
<dbReference type="PANTHER" id="PTHR23092:SF15">
    <property type="entry name" value="INACTIVE NON-CANONICAL POLY(A) RNA POLYMERASE PROTEIN TRF4-2-RELATED"/>
    <property type="match status" value="1"/>
</dbReference>
<sequence>MERLDYGAGTKYYPNPSLGLGLQRHPKQQHGKQQFSLVALNPHAHTLGLQAQDFTPSKLTAGILAEEDAAAAPAAAPAAEKQTFDHQLLAAQTPALPAPDSDAVAAEDAVEDDAMDTAETEARPEAQQQQQQDWGGPAFQFIDGSSSSEDEEEDEEEEDDAAEQQQQQQQTKASQAAAAAAVASEQQEEEDDELSAEGAARRKRQRRAAAAAAAAEEHDVVDLAQFSSSSSSGSEAGSEEEDDQQAAAGGSSEEADVDDSFIPLLPSLNPAAAKAAAATDTGAPPSSAAAGEGRTPGFKPPWLPRLSPFGSPLLRLHNEVTAFCRMLEPTAEEVESRARSMRTVREVVHSIWPQAEVLVFGSYETGLYTPASDTDIVVCGAGLNDPTKGLKALAHALTQRQLVRNMQQVLTARVPIIKFEMLESGLAFDVAWEQRSGPAGAAMVRQLLGAWPVMKPLVLVLKVFLTQRELNEVYAGGIGSYSLIIMVAAFLQMHASRRPAAAAAGSGGGNGGRKRGRSSVGGGELAGALEANLGLLLVDFMRLYGRALNMSEVGVTCSNGGCFYSKAAKGFKDGGRPHLLSVQDPLDAANDTARNSWNIKTVRQVFDHAYQLLTAPCAPGESLLGRIIHLAPVVAGRPIPPWFHEAPAASGSRGRPGSSSRQQQQQQQQRRHSSGQRDGSRGEQRERGRSRDRATGGDDWRKSSGSKGSGSRPDQQQQSGGEGGGGDGSSSRKQRRQETPGSTRRDRKKQRQQQHEQGGGGSSKGRDAAGRAGAAAGGSREQQQQQQQQQQRRHSQGKSPGPGRKRQRR</sequence>
<feature type="compositionally biased region" description="Low complexity" evidence="3">
    <location>
        <begin position="95"/>
        <end position="107"/>
    </location>
</feature>
<dbReference type="GO" id="GO:0003729">
    <property type="term" value="F:mRNA binding"/>
    <property type="evidence" value="ECO:0007669"/>
    <property type="project" value="TreeGrafter"/>
</dbReference>
<evidence type="ECO:0008006" key="8">
    <source>
        <dbReference type="Google" id="ProtNLM"/>
    </source>
</evidence>
<feature type="compositionally biased region" description="Low complexity" evidence="3">
    <location>
        <begin position="703"/>
        <end position="719"/>
    </location>
</feature>
<evidence type="ECO:0000256" key="2">
    <source>
        <dbReference type="ARBA" id="ARBA00022842"/>
    </source>
</evidence>
<dbReference type="GO" id="GO:0043634">
    <property type="term" value="P:polyadenylation-dependent ncRNA catabolic process"/>
    <property type="evidence" value="ECO:0007669"/>
    <property type="project" value="TreeGrafter"/>
</dbReference>
<name>A0A383VGL6_TETOB</name>
<dbReference type="GO" id="GO:1990817">
    <property type="term" value="F:poly(A) RNA polymerase activity"/>
    <property type="evidence" value="ECO:0007669"/>
    <property type="project" value="InterPro"/>
</dbReference>
<feature type="compositionally biased region" description="Acidic residues" evidence="3">
    <location>
        <begin position="148"/>
        <end position="162"/>
    </location>
</feature>
<protein>
    <recommendedName>
        <fullName evidence="8">Polymerase nucleotidyl transferase domain-containing protein</fullName>
    </recommendedName>
</protein>
<evidence type="ECO:0000259" key="5">
    <source>
        <dbReference type="Pfam" id="PF22600"/>
    </source>
</evidence>
<dbReference type="PANTHER" id="PTHR23092">
    <property type="entry name" value="POLY(A) RNA POLYMERASE"/>
    <property type="match status" value="1"/>
</dbReference>